<dbReference type="InterPro" id="IPR025714">
    <property type="entry name" value="Methyltranfer_dom"/>
</dbReference>
<dbReference type="PANTHER" id="PTHR43861">
    <property type="entry name" value="TRANS-ACONITATE 2-METHYLTRANSFERASE-RELATED"/>
    <property type="match status" value="1"/>
</dbReference>
<dbReference type="SUPFAM" id="SSF53335">
    <property type="entry name" value="S-adenosyl-L-methionine-dependent methyltransferases"/>
    <property type="match status" value="1"/>
</dbReference>
<dbReference type="Gene3D" id="3.40.50.150">
    <property type="entry name" value="Vaccinia Virus protein VP39"/>
    <property type="match status" value="1"/>
</dbReference>
<dbReference type="CDD" id="cd02440">
    <property type="entry name" value="AdoMet_MTases"/>
    <property type="match status" value="1"/>
</dbReference>
<keyword evidence="3" id="KW-1185">Reference proteome</keyword>
<protein>
    <submittedName>
        <fullName evidence="2">Methyltransferase</fullName>
    </submittedName>
</protein>
<reference evidence="2" key="2">
    <citation type="submission" date="2020-09" db="EMBL/GenBank/DDBJ databases">
        <authorList>
            <person name="Sun Q."/>
            <person name="Kim S."/>
        </authorList>
    </citation>
    <scope>NUCLEOTIDE SEQUENCE</scope>
    <source>
        <strain evidence="2">KCTC 23224</strain>
    </source>
</reference>
<keyword evidence="2" id="KW-0489">Methyltransferase</keyword>
<keyword evidence="2" id="KW-0808">Transferase</keyword>
<dbReference type="Gene3D" id="2.20.25.110">
    <property type="entry name" value="S-adenosyl-L-methionine-dependent methyltransferases"/>
    <property type="match status" value="1"/>
</dbReference>
<dbReference type="Proteomes" id="UP000642809">
    <property type="component" value="Unassembled WGS sequence"/>
</dbReference>
<dbReference type="GO" id="GO:0008168">
    <property type="term" value="F:methyltransferase activity"/>
    <property type="evidence" value="ECO:0007669"/>
    <property type="project" value="UniProtKB-KW"/>
</dbReference>
<dbReference type="InterPro" id="IPR029063">
    <property type="entry name" value="SAM-dependent_MTases_sf"/>
</dbReference>
<reference evidence="2" key="1">
    <citation type="journal article" date="2014" name="Int. J. Syst. Evol. Microbiol.">
        <title>Complete genome sequence of Corynebacterium casei LMG S-19264T (=DSM 44701T), isolated from a smear-ripened cheese.</title>
        <authorList>
            <consortium name="US DOE Joint Genome Institute (JGI-PGF)"/>
            <person name="Walter F."/>
            <person name="Albersmeier A."/>
            <person name="Kalinowski J."/>
            <person name="Ruckert C."/>
        </authorList>
    </citation>
    <scope>NUCLEOTIDE SEQUENCE</scope>
    <source>
        <strain evidence="2">KCTC 23224</strain>
    </source>
</reference>
<proteinExistence type="predicted"/>
<accession>A0A8J3CV99</accession>
<dbReference type="AlphaFoldDB" id="A0A8J3CV99"/>
<evidence type="ECO:0000313" key="3">
    <source>
        <dbReference type="Proteomes" id="UP000642809"/>
    </source>
</evidence>
<comment type="caution">
    <text evidence="2">The sequence shown here is derived from an EMBL/GenBank/DDBJ whole genome shotgun (WGS) entry which is preliminary data.</text>
</comment>
<dbReference type="EMBL" id="BMYF01000004">
    <property type="protein sequence ID" value="GHB31059.1"/>
    <property type="molecule type" value="Genomic_DNA"/>
</dbReference>
<name>A0A8J3CV99_9BACT</name>
<feature type="domain" description="Methyltransferase" evidence="1">
    <location>
        <begin position="51"/>
        <end position="160"/>
    </location>
</feature>
<organism evidence="2 3">
    <name type="scientific">Mongoliitalea lutea</name>
    <dbReference type="NCBI Taxonomy" id="849756"/>
    <lineage>
        <taxon>Bacteria</taxon>
        <taxon>Pseudomonadati</taxon>
        <taxon>Bacteroidota</taxon>
        <taxon>Cytophagia</taxon>
        <taxon>Cytophagales</taxon>
        <taxon>Cyclobacteriaceae</taxon>
        <taxon>Mongoliitalea</taxon>
    </lineage>
</organism>
<gene>
    <name evidence="2" type="ORF">GCM10008106_09960</name>
</gene>
<dbReference type="GO" id="GO:0032259">
    <property type="term" value="P:methylation"/>
    <property type="evidence" value="ECO:0007669"/>
    <property type="project" value="UniProtKB-KW"/>
</dbReference>
<dbReference type="Pfam" id="PF13847">
    <property type="entry name" value="Methyltransf_31"/>
    <property type="match status" value="1"/>
</dbReference>
<dbReference type="RefSeq" id="WP_189579359.1">
    <property type="nucleotide sequence ID" value="NZ_BMYF01000004.1"/>
</dbReference>
<dbReference type="PANTHER" id="PTHR43861:SF1">
    <property type="entry name" value="TRANS-ACONITATE 2-METHYLTRANSFERASE"/>
    <property type="match status" value="1"/>
</dbReference>
<evidence type="ECO:0000313" key="2">
    <source>
        <dbReference type="EMBL" id="GHB31059.1"/>
    </source>
</evidence>
<sequence length="257" mass="29999">MSNCVSLVATSGGLMKDWFSSPYFQILYKNRDTTEARYFINRLDDYLQFPKDTKAMDLACGRGRHSVSLHQKGLDVTGIDFSPLSISEAKQFEKPGLRFIEADMRTYLEEESYDYIFNMFTSFGFFGDNMQNQQVIDCVYKNLKANGIFLLDYLNADFILDNFIPQEHKIVDGISFHINRAVKKGHIIKDIHFEDQGKSFHFQESVQLITREMFEYFFEKAGFIQKDVFGDYSLRPYVKHLSERIIFIVQKPTTHAD</sequence>
<evidence type="ECO:0000259" key="1">
    <source>
        <dbReference type="Pfam" id="PF13847"/>
    </source>
</evidence>